<sequence>MTIMTMKKTFFTFILLAGSILTLKAQEKVIAEIHYQFKHSNDTSKTATPITDETVTYLGKESSLYRTYGDILTKQQIDAKTAAQDFDGNLTLKMPASPPVLDGYIINPSLKKTIHIEGISSPTDAYSSEAPYEPQNWEVTDETKTIGGYLCQKATCQFKGREYTAWFTTELPFTFGPWKLHGLPGLILSVHDAKNEVSWEYAGFQQQPSDQALKIEPAKSVIPAKKEEIQKLKKAFKDNPNAYYQSLAASGRENPFQIDYSKVNISFDFQGAEPSKQTNNPIELTP</sequence>
<reference evidence="2 3" key="1">
    <citation type="submission" date="2018-09" db="EMBL/GenBank/DDBJ databases">
        <title>Genomic Encyclopedia of Type Strains, Phase III (KMG-III): the genomes of soil and plant-associated and newly described type strains.</title>
        <authorList>
            <person name="Whitman W."/>
        </authorList>
    </citation>
    <scope>NUCLEOTIDE SEQUENCE [LARGE SCALE GENOMIC DNA]</scope>
    <source>
        <strain evidence="2 3">CECT 7938</strain>
    </source>
</reference>
<keyword evidence="3" id="KW-1185">Reference proteome</keyword>
<feature type="chain" id="PRO_5019004392" evidence="1">
    <location>
        <begin position="26"/>
        <end position="286"/>
    </location>
</feature>
<protein>
    <submittedName>
        <fullName evidence="2">GLPGLI family protein</fullName>
    </submittedName>
</protein>
<dbReference type="Proteomes" id="UP000286246">
    <property type="component" value="Unassembled WGS sequence"/>
</dbReference>
<dbReference type="InterPro" id="IPR005901">
    <property type="entry name" value="GLPGLI"/>
</dbReference>
<name>A0A420AMD5_SPHD1</name>
<evidence type="ECO:0000313" key="3">
    <source>
        <dbReference type="Proteomes" id="UP000286246"/>
    </source>
</evidence>
<dbReference type="EMBL" id="RAPY01000005">
    <property type="protein sequence ID" value="RKE45621.1"/>
    <property type="molecule type" value="Genomic_DNA"/>
</dbReference>
<dbReference type="AlphaFoldDB" id="A0A420AMD5"/>
<evidence type="ECO:0000313" key="2">
    <source>
        <dbReference type="EMBL" id="RKE45621.1"/>
    </source>
</evidence>
<comment type="caution">
    <text evidence="2">The sequence shown here is derived from an EMBL/GenBank/DDBJ whole genome shotgun (WGS) entry which is preliminary data.</text>
</comment>
<accession>A0A420AMD5</accession>
<evidence type="ECO:0000256" key="1">
    <source>
        <dbReference type="SAM" id="SignalP"/>
    </source>
</evidence>
<dbReference type="Pfam" id="PF22252">
    <property type="entry name" value="PNGase_F-II_N"/>
    <property type="match status" value="1"/>
</dbReference>
<feature type="signal peptide" evidence="1">
    <location>
        <begin position="1"/>
        <end position="25"/>
    </location>
</feature>
<gene>
    <name evidence="2" type="ORF">DFQ12_4701</name>
</gene>
<dbReference type="OrthoDB" id="1440774at2"/>
<proteinExistence type="predicted"/>
<dbReference type="NCBIfam" id="TIGR01200">
    <property type="entry name" value="GLPGLI"/>
    <property type="match status" value="1"/>
</dbReference>
<keyword evidence="1" id="KW-0732">Signal</keyword>
<organism evidence="2 3">
    <name type="scientific">Sphingobacterium detergens</name>
    <dbReference type="NCBI Taxonomy" id="1145106"/>
    <lineage>
        <taxon>Bacteria</taxon>
        <taxon>Pseudomonadati</taxon>
        <taxon>Bacteroidota</taxon>
        <taxon>Sphingobacteriia</taxon>
        <taxon>Sphingobacteriales</taxon>
        <taxon>Sphingobacteriaceae</taxon>
        <taxon>Sphingobacterium</taxon>
    </lineage>
</organism>